<accession>A0A2P6MUK2</accession>
<dbReference type="PANTHER" id="PTHR36812">
    <property type="entry name" value="NEUROFILAMENT TRIPLET M PROTEIN-LIKE PROTEIN"/>
    <property type="match status" value="1"/>
</dbReference>
<keyword evidence="3" id="KW-0378">Hydrolase</keyword>
<dbReference type="Pfam" id="PF19263">
    <property type="entry name" value="DUF5906"/>
    <property type="match status" value="1"/>
</dbReference>
<protein>
    <submittedName>
        <fullName evidence="3">Highly derived D5-like helicase-primase</fullName>
    </submittedName>
</protein>
<dbReference type="Proteomes" id="UP000241769">
    <property type="component" value="Unassembled WGS sequence"/>
</dbReference>
<gene>
    <name evidence="3" type="ORF">PROFUN_15750</name>
</gene>
<keyword evidence="3" id="KW-0347">Helicase</keyword>
<feature type="region of interest" description="Disordered" evidence="1">
    <location>
        <begin position="576"/>
        <end position="605"/>
    </location>
</feature>
<feature type="compositionally biased region" description="Low complexity" evidence="1">
    <location>
        <begin position="90"/>
        <end position="106"/>
    </location>
</feature>
<feature type="compositionally biased region" description="Basic and acidic residues" evidence="1">
    <location>
        <begin position="62"/>
        <end position="75"/>
    </location>
</feature>
<evidence type="ECO:0000313" key="3">
    <source>
        <dbReference type="EMBL" id="PRP75380.1"/>
    </source>
</evidence>
<feature type="compositionally biased region" description="Basic and acidic residues" evidence="1">
    <location>
        <begin position="131"/>
        <end position="154"/>
    </location>
</feature>
<keyword evidence="3" id="KW-0067">ATP-binding</keyword>
<proteinExistence type="predicted"/>
<feature type="domain" description="NrS-1 polymerase-like helicase" evidence="2">
    <location>
        <begin position="930"/>
        <end position="1038"/>
    </location>
</feature>
<sequence>MKSLPNDIAGKKRPLNEEEIENMEEEEEIENMEEEEEIENMEDEEEDKNIKGDQENDESDDDKMIQVDPIAKDIDQNNGNNEVGSEDEGSSSGSENDNNVADSEAGGSSGGSESDDDEANSKDGGSSGDKGVGKESHSEESEDEMVKGDKDEGRASTGKGKRGKETMEDEENRETTEDEENEETMEDKENEETMEDEENEETMEDEDEGSLGGKDMGKESSSEESEDESGNNEQTISKSEDDREGRIQESCSAIHRKVSQGCHEVHMMGNLMDKWKDWGSAVIDGVYYRKQSGAFDAKERHSRSKDIIICSRQYDGTNACRCFFLTTREGLLQLTEDRNRVLKKPRDSGDLPKSPKGDIRTRWTDINQCSVSSGVDFYELVPSNQNVRMIFDTEMMTEVIKKNVSETDVWEAFEYLLSDFIHKEYERTVEWVVKDASDTSKISRHYVAQDVGLKDFVSGGGDMCRKFISFLQAMRTSDVEEVKKRAECLFYIEKGKEKCLVDDSIYTTNQNIRSLGSSKHVKHGEKPRMLRPLIGGKVKTDMDEKDYRDFFFKSCVRLTEEEANKAGMLWIEVEPNTKKRATGGQPSGQGSQKKSKGEESPRMPINPQIVNHLNKLFGKCFKEYKGALIDTSLSSVYTLGGLVMYEIYLENNLCVINGSKNHKDKKQSSIGLNRNKTWFHCFGSCGERDDMKTQSILRWLSDEKVKEQLFSPRNEEKLRNAGNAMDQVEEEETETSTTPPVHQQISLRQARKDIPKHVELVNDCPRRYMDEHVMPIMNTLLTLVIHTGVVVLESTDFDPANPFLINPKDVVFEDLNIEFTVIKLIDGKNLLRKEKFNAYTYWKKSRERRTCPQIVFIPDPPPDLKDFNLFRGWPIQTVDVIDMGLIEPILDHFRTIWARKNDTIYDYILSWYADIFQNPNKKLGVALVLASSQGAGKDIINGLLMRLLFGSYFASTNDVNRITARFNAQYAHKLLVLINEVESGGGYKAANAIKSLITDEYQELEKKGTDVIQIKSLTRYVCQTNNRDPFRIEKEDRRFACFEISDAMCGNFEYFTRLEECIKNPKALSHFFTYLTRLPIVVDLRKIPETECRNDMIESSLEGLPDYINRMCHTAKDLNGNGYHYQLKQTSKNLNDDDAFCTARNPIDLCYREPEKDKEAYTFALPIELLRNDLARFLSHNAQKTWNDKMTGQYMHKLLGIMPGDRAPRKSFSGREVTVYHLPAPSILYQKNLSIRG</sequence>
<comment type="caution">
    <text evidence="3">The sequence shown here is derived from an EMBL/GenBank/DDBJ whole genome shotgun (WGS) entry which is preliminary data.</text>
</comment>
<keyword evidence="4" id="KW-1185">Reference proteome</keyword>
<dbReference type="OrthoDB" id="2425743at2759"/>
<feature type="region of interest" description="Disordered" evidence="1">
    <location>
        <begin position="1"/>
        <end position="246"/>
    </location>
</feature>
<feature type="region of interest" description="Disordered" evidence="1">
    <location>
        <begin position="713"/>
        <end position="747"/>
    </location>
</feature>
<dbReference type="PANTHER" id="PTHR36812:SF9">
    <property type="entry name" value="MYB-LIKE PROTEIN X ISOFORM X1"/>
    <property type="match status" value="1"/>
</dbReference>
<reference evidence="3 4" key="1">
    <citation type="journal article" date="2018" name="Genome Biol. Evol.">
        <title>Multiple Roots of Fruiting Body Formation in Amoebozoa.</title>
        <authorList>
            <person name="Hillmann F."/>
            <person name="Forbes G."/>
            <person name="Novohradska S."/>
            <person name="Ferling I."/>
            <person name="Riege K."/>
            <person name="Groth M."/>
            <person name="Westermann M."/>
            <person name="Marz M."/>
            <person name="Spaller T."/>
            <person name="Winckler T."/>
            <person name="Schaap P."/>
            <person name="Glockner G."/>
        </authorList>
    </citation>
    <scope>NUCLEOTIDE SEQUENCE [LARGE SCALE GENOMIC DNA]</scope>
    <source>
        <strain evidence="3 4">Jena</strain>
    </source>
</reference>
<keyword evidence="3" id="KW-0547">Nucleotide-binding</keyword>
<dbReference type="GO" id="GO:0004386">
    <property type="term" value="F:helicase activity"/>
    <property type="evidence" value="ECO:0007669"/>
    <property type="project" value="UniProtKB-KW"/>
</dbReference>
<organism evidence="3 4">
    <name type="scientific">Planoprotostelium fungivorum</name>
    <dbReference type="NCBI Taxonomy" id="1890364"/>
    <lineage>
        <taxon>Eukaryota</taxon>
        <taxon>Amoebozoa</taxon>
        <taxon>Evosea</taxon>
        <taxon>Variosea</taxon>
        <taxon>Cavosteliida</taxon>
        <taxon>Cavosteliaceae</taxon>
        <taxon>Planoprotostelium</taxon>
    </lineage>
</organism>
<dbReference type="InterPro" id="IPR027417">
    <property type="entry name" value="P-loop_NTPase"/>
</dbReference>
<dbReference type="Gene3D" id="3.40.50.300">
    <property type="entry name" value="P-loop containing nucleotide triphosphate hydrolases"/>
    <property type="match status" value="1"/>
</dbReference>
<dbReference type="SUPFAM" id="SSF52540">
    <property type="entry name" value="P-loop containing nucleoside triphosphate hydrolases"/>
    <property type="match status" value="1"/>
</dbReference>
<evidence type="ECO:0000313" key="4">
    <source>
        <dbReference type="Proteomes" id="UP000241769"/>
    </source>
</evidence>
<dbReference type="EMBL" id="MDYQ01000392">
    <property type="protein sequence ID" value="PRP75380.1"/>
    <property type="molecule type" value="Genomic_DNA"/>
</dbReference>
<feature type="compositionally biased region" description="Acidic residues" evidence="1">
    <location>
        <begin position="167"/>
        <end position="209"/>
    </location>
</feature>
<dbReference type="InterPro" id="IPR045455">
    <property type="entry name" value="NrS-1_pol-like_helicase"/>
</dbReference>
<dbReference type="STRING" id="1890364.A0A2P6MUK2"/>
<dbReference type="AlphaFoldDB" id="A0A2P6MUK2"/>
<name>A0A2P6MUK2_9EUKA</name>
<feature type="compositionally biased region" description="Acidic residues" evidence="1">
    <location>
        <begin position="17"/>
        <end position="47"/>
    </location>
</feature>
<evidence type="ECO:0000259" key="2">
    <source>
        <dbReference type="Pfam" id="PF19263"/>
    </source>
</evidence>
<evidence type="ECO:0000256" key="1">
    <source>
        <dbReference type="SAM" id="MobiDB-lite"/>
    </source>
</evidence>
<dbReference type="InParanoid" id="A0A2P6MUK2"/>